<sequence length="731" mass="82232">MLREREREMKREEKSGEGPAEKQEYLGEKLKRVGKRGGQTTPTLPPWRLQLLAAHGVQDNIIDVSPLQLPTVSARKLAATLWELHHYKLPLSKMHQGVTGPPPRIRRLHHHHHHLYKDKGLELPDPSPNSPDLPGSASSLRRHVAASLMQHHQLIERNSHAIQPVSPASYGSSMEVARYHPAVTPTSSIDFKEKIGETSYSLKTSSELLKVLNRIWSLEEQHASNISLVKALKKELDHARARIKELVQDQRADRCEIDELMKQIAEDKVVRKSKEQDRISAAIQSVKDELEDERKLRKRSEILHRKLARELYDVKISLANSLKEQEKERKSRKLLEDLCDEFAWGIRDYEREVHALKQKSDKDWAAKADHDRLILHISESWLDERMQMKMEPLLGDKNSVVDKVSSEIENFLQAKRNNNGKSKDNLVPREPNFRRSSLESIPLNVAVSASHEEGDEDDSAGSDSHCFELNKPGAGDLKQVGDKAGSHIDEIVKPNHTRKNFTSHERIKDRNPSSLQLKFEEHISWAIAHNESKNQVEETEGQSGEGNPIEISVSRKSEICEATEEGNSESKNKVVGTPGSNSNYIIDELIRNQYLMSESGNLPPDRQNGYGIASSGNSAWSHPSPVRQWTTRLPSQDVGVSESSSKLPADSKENTLKAKLLEARTRADAIIQKFGLIPIMLLLLLLALFLIGEVTTTSVCSASLEFFDGINKESVSSPCVFPIAPGITLIL</sequence>
<keyword evidence="4" id="KW-1185">Reference proteome</keyword>
<evidence type="ECO:0000313" key="3">
    <source>
        <dbReference type="EMBL" id="CAK9181193.1"/>
    </source>
</evidence>
<feature type="region of interest" description="Disordered" evidence="1">
    <location>
        <begin position="532"/>
        <end position="553"/>
    </location>
</feature>
<dbReference type="AlphaFoldDB" id="A0ABC8UJN4"/>
<dbReference type="InterPro" id="IPR043424">
    <property type="entry name" value="BLT-like"/>
</dbReference>
<feature type="region of interest" description="Disordered" evidence="1">
    <location>
        <begin position="448"/>
        <end position="475"/>
    </location>
</feature>
<organism evidence="3 4">
    <name type="scientific">Ilex paraguariensis</name>
    <name type="common">yerba mate</name>
    <dbReference type="NCBI Taxonomy" id="185542"/>
    <lineage>
        <taxon>Eukaryota</taxon>
        <taxon>Viridiplantae</taxon>
        <taxon>Streptophyta</taxon>
        <taxon>Embryophyta</taxon>
        <taxon>Tracheophyta</taxon>
        <taxon>Spermatophyta</taxon>
        <taxon>Magnoliopsida</taxon>
        <taxon>eudicotyledons</taxon>
        <taxon>Gunneridae</taxon>
        <taxon>Pentapetalae</taxon>
        <taxon>asterids</taxon>
        <taxon>campanulids</taxon>
        <taxon>Aquifoliales</taxon>
        <taxon>Aquifoliaceae</taxon>
        <taxon>Ilex</taxon>
    </lineage>
</organism>
<gene>
    <name evidence="3" type="ORF">ILEXP_LOCUS51241</name>
</gene>
<evidence type="ECO:0000313" key="4">
    <source>
        <dbReference type="Proteomes" id="UP001642360"/>
    </source>
</evidence>
<feature type="region of interest" description="Disordered" evidence="1">
    <location>
        <begin position="1"/>
        <end position="44"/>
    </location>
</feature>
<reference evidence="3 4" key="1">
    <citation type="submission" date="2024-02" db="EMBL/GenBank/DDBJ databases">
        <authorList>
            <person name="Vignale AGUSTIN F."/>
            <person name="Sosa J E."/>
            <person name="Modenutti C."/>
        </authorList>
    </citation>
    <scope>NUCLEOTIDE SEQUENCE [LARGE SCALE GENOMIC DNA]</scope>
</reference>
<keyword evidence="2" id="KW-0472">Membrane</keyword>
<feature type="compositionally biased region" description="Polar residues" evidence="1">
    <location>
        <begin position="614"/>
        <end position="627"/>
    </location>
</feature>
<evidence type="ECO:0000256" key="1">
    <source>
        <dbReference type="SAM" id="MobiDB-lite"/>
    </source>
</evidence>
<dbReference type="PANTHER" id="PTHR31071">
    <property type="entry name" value="GB|AAF24581.1"/>
    <property type="match status" value="1"/>
</dbReference>
<feature type="transmembrane region" description="Helical" evidence="2">
    <location>
        <begin position="674"/>
        <end position="692"/>
    </location>
</feature>
<feature type="region of interest" description="Disordered" evidence="1">
    <location>
        <begin position="118"/>
        <end position="138"/>
    </location>
</feature>
<keyword evidence="2" id="KW-0812">Transmembrane</keyword>
<protein>
    <submittedName>
        <fullName evidence="3">Uncharacterized protein</fullName>
    </submittedName>
</protein>
<proteinExistence type="predicted"/>
<feature type="compositionally biased region" description="Basic and acidic residues" evidence="1">
    <location>
        <begin position="1"/>
        <end position="31"/>
    </location>
</feature>
<comment type="caution">
    <text evidence="3">The sequence shown here is derived from an EMBL/GenBank/DDBJ whole genome shotgun (WGS) entry which is preliminary data.</text>
</comment>
<dbReference type="Proteomes" id="UP001642360">
    <property type="component" value="Unassembled WGS sequence"/>
</dbReference>
<evidence type="ECO:0000256" key="2">
    <source>
        <dbReference type="SAM" id="Phobius"/>
    </source>
</evidence>
<accession>A0ABC8UJN4</accession>
<name>A0ABC8UJN4_9AQUA</name>
<dbReference type="EMBL" id="CAUOFW020007958">
    <property type="protein sequence ID" value="CAK9181193.1"/>
    <property type="molecule type" value="Genomic_DNA"/>
</dbReference>
<feature type="region of interest" description="Disordered" evidence="1">
    <location>
        <begin position="598"/>
        <end position="627"/>
    </location>
</feature>
<keyword evidence="2" id="KW-1133">Transmembrane helix</keyword>
<dbReference type="PANTHER" id="PTHR31071:SF9">
    <property type="entry name" value="INTRACELLULAR PROTEIN TRANSPORT PROTEIN USO1-RELATED"/>
    <property type="match status" value="1"/>
</dbReference>